<accession>A0ABS8ST88</accession>
<evidence type="ECO:0000313" key="2">
    <source>
        <dbReference type="Proteomes" id="UP000823775"/>
    </source>
</evidence>
<evidence type="ECO:0000313" key="1">
    <source>
        <dbReference type="EMBL" id="MCD7462081.1"/>
    </source>
</evidence>
<sequence length="144" mass="16066">MTKRNEITCRKSSFWSSVVVPEMKQRGEKGGCGRECSQEVRKGDGKMGRLRRLLFFRCCGVFRRWCRGGRRRLGGRAVGVGRRRGEKKRKAWCESLAGVNGGYGGAREIGEEFSGGWFLVGRGRSRWCCCCFSGDGGVSPVGER</sequence>
<name>A0ABS8ST88_DATST</name>
<organism evidence="1 2">
    <name type="scientific">Datura stramonium</name>
    <name type="common">Jimsonweed</name>
    <name type="synonym">Common thornapple</name>
    <dbReference type="NCBI Taxonomy" id="4076"/>
    <lineage>
        <taxon>Eukaryota</taxon>
        <taxon>Viridiplantae</taxon>
        <taxon>Streptophyta</taxon>
        <taxon>Embryophyta</taxon>
        <taxon>Tracheophyta</taxon>
        <taxon>Spermatophyta</taxon>
        <taxon>Magnoliopsida</taxon>
        <taxon>eudicotyledons</taxon>
        <taxon>Gunneridae</taxon>
        <taxon>Pentapetalae</taxon>
        <taxon>asterids</taxon>
        <taxon>lamiids</taxon>
        <taxon>Solanales</taxon>
        <taxon>Solanaceae</taxon>
        <taxon>Solanoideae</taxon>
        <taxon>Datureae</taxon>
        <taxon>Datura</taxon>
    </lineage>
</organism>
<comment type="caution">
    <text evidence="1">The sequence shown here is derived from an EMBL/GenBank/DDBJ whole genome shotgun (WGS) entry which is preliminary data.</text>
</comment>
<reference evidence="1 2" key="1">
    <citation type="journal article" date="2021" name="BMC Genomics">
        <title>Datura genome reveals duplications of psychoactive alkaloid biosynthetic genes and high mutation rate following tissue culture.</title>
        <authorList>
            <person name="Rajewski A."/>
            <person name="Carter-House D."/>
            <person name="Stajich J."/>
            <person name="Litt A."/>
        </authorList>
    </citation>
    <scope>NUCLEOTIDE SEQUENCE [LARGE SCALE GENOMIC DNA]</scope>
    <source>
        <strain evidence="1">AR-01</strain>
    </source>
</reference>
<gene>
    <name evidence="1" type="ORF">HAX54_047725</name>
</gene>
<proteinExistence type="predicted"/>
<dbReference type="Proteomes" id="UP000823775">
    <property type="component" value="Unassembled WGS sequence"/>
</dbReference>
<keyword evidence="2" id="KW-1185">Reference proteome</keyword>
<dbReference type="EMBL" id="JACEIK010000777">
    <property type="protein sequence ID" value="MCD7462081.1"/>
    <property type="molecule type" value="Genomic_DNA"/>
</dbReference>
<protein>
    <submittedName>
        <fullName evidence="1">Uncharacterized protein</fullName>
    </submittedName>
</protein>